<sequence>MSHWYTINIEFEATDFGDADSRHDRAVDALCGCDPDSTDSCIDFVSSLRTAINENGETIYGTPKRSATKGPPPPLRNQPRGSSTAPSAGKWSNTWDGSRGTFLTTTAPSRTQTRSPI</sequence>
<dbReference type="AlphaFoldDB" id="A0A383CUG3"/>
<feature type="compositionally biased region" description="Polar residues" evidence="1">
    <location>
        <begin position="79"/>
        <end position="117"/>
    </location>
</feature>
<dbReference type="EMBL" id="UINC01211889">
    <property type="protein sequence ID" value="SVE35977.1"/>
    <property type="molecule type" value="Genomic_DNA"/>
</dbReference>
<proteinExistence type="predicted"/>
<gene>
    <name evidence="2" type="ORF">METZ01_LOCUS488831</name>
</gene>
<name>A0A383CUG3_9ZZZZ</name>
<evidence type="ECO:0000313" key="2">
    <source>
        <dbReference type="EMBL" id="SVE35977.1"/>
    </source>
</evidence>
<organism evidence="2">
    <name type="scientific">marine metagenome</name>
    <dbReference type="NCBI Taxonomy" id="408172"/>
    <lineage>
        <taxon>unclassified sequences</taxon>
        <taxon>metagenomes</taxon>
        <taxon>ecological metagenomes</taxon>
    </lineage>
</organism>
<protein>
    <submittedName>
        <fullName evidence="2">Uncharacterized protein</fullName>
    </submittedName>
</protein>
<evidence type="ECO:0000256" key="1">
    <source>
        <dbReference type="SAM" id="MobiDB-lite"/>
    </source>
</evidence>
<feature type="region of interest" description="Disordered" evidence="1">
    <location>
        <begin position="55"/>
        <end position="117"/>
    </location>
</feature>
<accession>A0A383CUG3</accession>
<reference evidence="2" key="1">
    <citation type="submission" date="2018-05" db="EMBL/GenBank/DDBJ databases">
        <authorList>
            <person name="Lanie J.A."/>
            <person name="Ng W.-L."/>
            <person name="Kazmierczak K.M."/>
            <person name="Andrzejewski T.M."/>
            <person name="Davidsen T.M."/>
            <person name="Wayne K.J."/>
            <person name="Tettelin H."/>
            <person name="Glass J.I."/>
            <person name="Rusch D."/>
            <person name="Podicherti R."/>
            <person name="Tsui H.-C.T."/>
            <person name="Winkler M.E."/>
        </authorList>
    </citation>
    <scope>NUCLEOTIDE SEQUENCE</scope>
</reference>